<dbReference type="OrthoDB" id="1448607at2"/>
<name>A0A2S0HWB4_9FLAO</name>
<protein>
    <submittedName>
        <fullName evidence="1">Uncharacterized protein</fullName>
    </submittedName>
</protein>
<keyword evidence="2" id="KW-1185">Reference proteome</keyword>
<evidence type="ECO:0000313" key="1">
    <source>
        <dbReference type="EMBL" id="AVI50905.1"/>
    </source>
</evidence>
<accession>A0A2S0HWB4</accession>
<dbReference type="RefSeq" id="WP_105216083.1">
    <property type="nucleotide sequence ID" value="NZ_CP027062.1"/>
</dbReference>
<dbReference type="InterPro" id="IPR046219">
    <property type="entry name" value="DUF6252"/>
</dbReference>
<dbReference type="KEGG" id="aue:C5O00_06840"/>
<proteinExistence type="predicted"/>
<dbReference type="PROSITE" id="PS51257">
    <property type="entry name" value="PROKAR_LIPOPROTEIN"/>
    <property type="match status" value="1"/>
</dbReference>
<sequence length="268" mass="28952">MKRIILTIFAAVAFLGCEDTQLNSPAMQGSLDDVFFKATDARGAETPGGNGIILQGLTADEVLTLRVPSTELGTYTIEDSPNVYASFQDFNGRLYHTDPDGEGVIVINNNNTAQRTLSGTFRFIAYIPGVDTLYAQRGVFYEVPYDLGFEIPDPGLGTGTLFARVDGEDFLPPDVVGSRDEISIRIQGISGTEMIDLNIAVDAGTGNYDITLDGFSGKYTDPEGVTQDASSGNITVIEHDTQGRSIRGTFSFLTMDHVISQGQFNVTY</sequence>
<evidence type="ECO:0000313" key="2">
    <source>
        <dbReference type="Proteomes" id="UP000238442"/>
    </source>
</evidence>
<dbReference type="Pfam" id="PF19765">
    <property type="entry name" value="DUF6252"/>
    <property type="match status" value="1"/>
</dbReference>
<dbReference type="AlphaFoldDB" id="A0A2S0HWB4"/>
<reference evidence="1 2" key="1">
    <citation type="submission" date="2018-02" db="EMBL/GenBank/DDBJ databases">
        <title>Genomic analysis of the strain RR4-38 isolated from a seawater recirculating aquaculture system.</title>
        <authorList>
            <person name="Kim Y.-S."/>
            <person name="Jang Y.H."/>
            <person name="Kim K.-H."/>
        </authorList>
    </citation>
    <scope>NUCLEOTIDE SEQUENCE [LARGE SCALE GENOMIC DNA]</scope>
    <source>
        <strain evidence="1 2">RR4-38</strain>
    </source>
</reference>
<dbReference type="EMBL" id="CP027062">
    <property type="protein sequence ID" value="AVI50905.1"/>
    <property type="molecule type" value="Genomic_DNA"/>
</dbReference>
<organism evidence="1 2">
    <name type="scientific">Pukyongia salina</name>
    <dbReference type="NCBI Taxonomy" id="2094025"/>
    <lineage>
        <taxon>Bacteria</taxon>
        <taxon>Pseudomonadati</taxon>
        <taxon>Bacteroidota</taxon>
        <taxon>Flavobacteriia</taxon>
        <taxon>Flavobacteriales</taxon>
        <taxon>Flavobacteriaceae</taxon>
        <taxon>Pukyongia</taxon>
    </lineage>
</organism>
<dbReference type="Proteomes" id="UP000238442">
    <property type="component" value="Chromosome"/>
</dbReference>
<gene>
    <name evidence="1" type="ORF">C5O00_06840</name>
</gene>